<sequence>MEYLARLNIVTMLMSTTFWDQSGDRFFRHPHYLLAH</sequence>
<dbReference type="Proteomes" id="UP000267858">
    <property type="component" value="Chromosome"/>
</dbReference>
<reference evidence="1 2" key="1">
    <citation type="submission" date="2018-12" db="EMBL/GenBank/DDBJ databases">
        <authorList>
            <consortium name="Pathogen Informatics"/>
        </authorList>
    </citation>
    <scope>NUCLEOTIDE SEQUENCE [LARGE SCALE GENOMIC DNA]</scope>
    <source>
        <strain evidence="1 2">NCTC5773</strain>
    </source>
</reference>
<accession>A0A6D2GC10</accession>
<dbReference type="EMBL" id="LR134141">
    <property type="protein sequence ID" value="VEA03825.1"/>
    <property type="molecule type" value="Genomic_DNA"/>
</dbReference>
<proteinExistence type="predicted"/>
<dbReference type="AlphaFoldDB" id="A0A6D2GC10"/>
<protein>
    <submittedName>
        <fullName evidence="1">Uncharacterized protein</fullName>
    </submittedName>
</protein>
<evidence type="ECO:0000313" key="2">
    <source>
        <dbReference type="Proteomes" id="UP000267858"/>
    </source>
</evidence>
<name>A0A6D2GC10_SALER</name>
<organism evidence="1 2">
    <name type="scientific">Salmonella enterica subsp. salamae</name>
    <dbReference type="NCBI Taxonomy" id="59202"/>
    <lineage>
        <taxon>Bacteria</taxon>
        <taxon>Pseudomonadati</taxon>
        <taxon>Pseudomonadota</taxon>
        <taxon>Gammaproteobacteria</taxon>
        <taxon>Enterobacterales</taxon>
        <taxon>Enterobacteriaceae</taxon>
        <taxon>Salmonella</taxon>
    </lineage>
</organism>
<gene>
    <name evidence="1" type="ORF">NCTC5773_02880</name>
</gene>
<evidence type="ECO:0000313" key="1">
    <source>
        <dbReference type="EMBL" id="VEA03825.1"/>
    </source>
</evidence>